<comment type="similarity">
    <text evidence="1 6">Belongs to the sigma-70 factor family. ECF subfamily.</text>
</comment>
<dbReference type="EMBL" id="FOXC01000013">
    <property type="protein sequence ID" value="SFP30157.1"/>
    <property type="molecule type" value="Genomic_DNA"/>
</dbReference>
<feature type="domain" description="RNA polymerase sigma factor 70 region 4 type 2" evidence="8">
    <location>
        <begin position="111"/>
        <end position="163"/>
    </location>
</feature>
<dbReference type="GO" id="GO:0003677">
    <property type="term" value="F:DNA binding"/>
    <property type="evidence" value="ECO:0007669"/>
    <property type="project" value="UniProtKB-KW"/>
</dbReference>
<dbReference type="Pfam" id="PF08281">
    <property type="entry name" value="Sigma70_r4_2"/>
    <property type="match status" value="1"/>
</dbReference>
<dbReference type="EMBL" id="BJWI01000014">
    <property type="protein sequence ID" value="GEM01675.1"/>
    <property type="molecule type" value="Genomic_DNA"/>
</dbReference>
<keyword evidence="3 6" id="KW-0731">Sigma factor</keyword>
<dbReference type="NCBIfam" id="TIGR02937">
    <property type="entry name" value="sigma70-ECF"/>
    <property type="match status" value="1"/>
</dbReference>
<name>A0A1I5P879_9BACI</name>
<gene>
    <name evidence="9" type="primary">sigX</name>
    <name evidence="9" type="ORF">HHA03_12070</name>
    <name evidence="10" type="ORF">SAMN05421839_11333</name>
</gene>
<evidence type="ECO:0000259" key="7">
    <source>
        <dbReference type="Pfam" id="PF04542"/>
    </source>
</evidence>
<dbReference type="InterPro" id="IPR014284">
    <property type="entry name" value="RNA_pol_sigma-70_dom"/>
</dbReference>
<evidence type="ECO:0000256" key="3">
    <source>
        <dbReference type="ARBA" id="ARBA00023082"/>
    </source>
</evidence>
<dbReference type="GO" id="GO:0006352">
    <property type="term" value="P:DNA-templated transcription initiation"/>
    <property type="evidence" value="ECO:0007669"/>
    <property type="project" value="InterPro"/>
</dbReference>
<keyword evidence="5 6" id="KW-0804">Transcription</keyword>
<proteinExistence type="inferred from homology"/>
<protein>
    <recommendedName>
        <fullName evidence="6">RNA polymerase sigma factor</fullName>
    </recommendedName>
</protein>
<keyword evidence="12" id="KW-1185">Reference proteome</keyword>
<sequence length="173" mass="20986">MKTTFDYLYDTYHTDVYQYIFYLVKNHQVAEDLIQETFIKVLKAHKQFRGESSEKTWLFSIARHTVMDHFRKQQREKNKWFGLFNKNDEWQQIEGKEPLPEELLILAEEQQLLYRKLDLLTLDQKNVIILRFIQSMSIHDTSRILEWTESKVKTTQHRAIKKLHQLLTNKEKG</sequence>
<dbReference type="SUPFAM" id="SSF88946">
    <property type="entry name" value="Sigma2 domain of RNA polymerase sigma factors"/>
    <property type="match status" value="1"/>
</dbReference>
<accession>A0A1I5P879</accession>
<dbReference type="GO" id="GO:0016987">
    <property type="term" value="F:sigma factor activity"/>
    <property type="evidence" value="ECO:0007669"/>
    <property type="project" value="UniProtKB-KW"/>
</dbReference>
<dbReference type="InterPro" id="IPR013249">
    <property type="entry name" value="RNA_pol_sigma70_r4_t2"/>
</dbReference>
<dbReference type="CDD" id="cd06171">
    <property type="entry name" value="Sigma70_r4"/>
    <property type="match status" value="1"/>
</dbReference>
<dbReference type="AlphaFoldDB" id="A0A1I5P879"/>
<evidence type="ECO:0000256" key="5">
    <source>
        <dbReference type="ARBA" id="ARBA00023163"/>
    </source>
</evidence>
<evidence type="ECO:0000313" key="9">
    <source>
        <dbReference type="EMBL" id="GEM01675.1"/>
    </source>
</evidence>
<organism evidence="10 11">
    <name type="scientific">Halolactibacillus halophilus</name>
    <dbReference type="NCBI Taxonomy" id="306540"/>
    <lineage>
        <taxon>Bacteria</taxon>
        <taxon>Bacillati</taxon>
        <taxon>Bacillota</taxon>
        <taxon>Bacilli</taxon>
        <taxon>Bacillales</taxon>
        <taxon>Bacillaceae</taxon>
        <taxon>Halolactibacillus</taxon>
    </lineage>
</organism>
<evidence type="ECO:0000256" key="6">
    <source>
        <dbReference type="RuleBase" id="RU000716"/>
    </source>
</evidence>
<dbReference type="Gene3D" id="1.10.1740.10">
    <property type="match status" value="1"/>
</dbReference>
<evidence type="ECO:0000256" key="4">
    <source>
        <dbReference type="ARBA" id="ARBA00023125"/>
    </source>
</evidence>
<feature type="domain" description="RNA polymerase sigma-70 region 2" evidence="7">
    <location>
        <begin position="8"/>
        <end position="75"/>
    </location>
</feature>
<dbReference type="Proteomes" id="UP000321547">
    <property type="component" value="Unassembled WGS sequence"/>
</dbReference>
<keyword evidence="2 6" id="KW-0805">Transcription regulation</keyword>
<dbReference type="Pfam" id="PF04542">
    <property type="entry name" value="Sigma70_r2"/>
    <property type="match status" value="1"/>
</dbReference>
<dbReference type="InterPro" id="IPR000838">
    <property type="entry name" value="RNA_pol_sigma70_ECF_CS"/>
</dbReference>
<dbReference type="PROSITE" id="PS01063">
    <property type="entry name" value="SIGMA70_ECF"/>
    <property type="match status" value="1"/>
</dbReference>
<reference evidence="9 12" key="2">
    <citation type="submission" date="2019-07" db="EMBL/GenBank/DDBJ databases">
        <title>Whole genome shotgun sequence of Halolactibacillus halophilus NBRC 100868.</title>
        <authorList>
            <person name="Hosoyama A."/>
            <person name="Uohara A."/>
            <person name="Ohji S."/>
            <person name="Ichikawa N."/>
        </authorList>
    </citation>
    <scope>NUCLEOTIDE SEQUENCE [LARGE SCALE GENOMIC DNA]</scope>
    <source>
        <strain evidence="9 12">NBRC 100868</strain>
    </source>
</reference>
<dbReference type="OrthoDB" id="9794508at2"/>
<evidence type="ECO:0000313" key="10">
    <source>
        <dbReference type="EMBL" id="SFP30157.1"/>
    </source>
</evidence>
<dbReference type="InterPro" id="IPR036388">
    <property type="entry name" value="WH-like_DNA-bd_sf"/>
</dbReference>
<dbReference type="InterPro" id="IPR007627">
    <property type="entry name" value="RNA_pol_sigma70_r2"/>
</dbReference>
<dbReference type="Proteomes" id="UP000242243">
    <property type="component" value="Unassembled WGS sequence"/>
</dbReference>
<evidence type="ECO:0000256" key="2">
    <source>
        <dbReference type="ARBA" id="ARBA00023015"/>
    </source>
</evidence>
<dbReference type="Gene3D" id="1.10.10.10">
    <property type="entry name" value="Winged helix-like DNA-binding domain superfamily/Winged helix DNA-binding domain"/>
    <property type="match status" value="1"/>
</dbReference>
<dbReference type="InterPro" id="IPR039425">
    <property type="entry name" value="RNA_pol_sigma-70-like"/>
</dbReference>
<dbReference type="PANTHER" id="PTHR43133">
    <property type="entry name" value="RNA POLYMERASE ECF-TYPE SIGMA FACTO"/>
    <property type="match status" value="1"/>
</dbReference>
<evidence type="ECO:0000259" key="8">
    <source>
        <dbReference type="Pfam" id="PF08281"/>
    </source>
</evidence>
<evidence type="ECO:0000256" key="1">
    <source>
        <dbReference type="ARBA" id="ARBA00010641"/>
    </source>
</evidence>
<keyword evidence="4 6" id="KW-0238">DNA-binding</keyword>
<dbReference type="InterPro" id="IPR013324">
    <property type="entry name" value="RNA_pol_sigma_r3/r4-like"/>
</dbReference>
<reference evidence="10 11" key="1">
    <citation type="submission" date="2016-10" db="EMBL/GenBank/DDBJ databases">
        <authorList>
            <person name="de Groot N.N."/>
        </authorList>
    </citation>
    <scope>NUCLEOTIDE SEQUENCE [LARGE SCALE GENOMIC DNA]</scope>
    <source>
        <strain evidence="10 11">DSM 17073</strain>
    </source>
</reference>
<evidence type="ECO:0000313" key="12">
    <source>
        <dbReference type="Proteomes" id="UP000321547"/>
    </source>
</evidence>
<dbReference type="GO" id="GO:0006950">
    <property type="term" value="P:response to stress"/>
    <property type="evidence" value="ECO:0007669"/>
    <property type="project" value="UniProtKB-ARBA"/>
</dbReference>
<dbReference type="InterPro" id="IPR013325">
    <property type="entry name" value="RNA_pol_sigma_r2"/>
</dbReference>
<dbReference type="SUPFAM" id="SSF88659">
    <property type="entry name" value="Sigma3 and sigma4 domains of RNA polymerase sigma factors"/>
    <property type="match status" value="1"/>
</dbReference>
<dbReference type="RefSeq" id="WP_089831548.1">
    <property type="nucleotide sequence ID" value="NZ_BJWI01000014.1"/>
</dbReference>
<evidence type="ECO:0000313" key="11">
    <source>
        <dbReference type="Proteomes" id="UP000242243"/>
    </source>
</evidence>
<dbReference type="STRING" id="306540.SAMN05421839_11333"/>
<dbReference type="PANTHER" id="PTHR43133:SF60">
    <property type="entry name" value="RNA POLYMERASE SIGMA FACTOR SIGV"/>
    <property type="match status" value="1"/>
</dbReference>